<evidence type="ECO:0000259" key="5">
    <source>
        <dbReference type="Pfam" id="PF10644"/>
    </source>
</evidence>
<evidence type="ECO:0000256" key="4">
    <source>
        <dbReference type="ARBA" id="ARBA00023128"/>
    </source>
</evidence>
<dbReference type="Gene3D" id="3.40.50.1440">
    <property type="entry name" value="Tubulin/FtsZ, GTPase domain"/>
    <property type="match status" value="1"/>
</dbReference>
<dbReference type="Proteomes" id="UP000887226">
    <property type="component" value="Unassembled WGS sequence"/>
</dbReference>
<comment type="caution">
    <text evidence="7">The sequence shown here is derived from an EMBL/GenBank/DDBJ whole genome shotgun (WGS) entry which is preliminary data.</text>
</comment>
<dbReference type="Pfam" id="PF14881">
    <property type="entry name" value="Tubulin_3"/>
    <property type="match status" value="1"/>
</dbReference>
<comment type="subcellular location">
    <subcellularLocation>
        <location evidence="2">Mitochondrion</location>
    </subcellularLocation>
</comment>
<dbReference type="EMBL" id="MU253778">
    <property type="protein sequence ID" value="KAG9247243.1"/>
    <property type="molecule type" value="Genomic_DNA"/>
</dbReference>
<dbReference type="SUPFAM" id="SSF52490">
    <property type="entry name" value="Tubulin nucleotide-binding domain-like"/>
    <property type="match status" value="1"/>
</dbReference>
<sequence>MHEILTLQLGQRANYLATHFWNTQESYFTYSSEHESLVDHDIHFRPGIGADGNETFTPRTVIYDLKGGFGTLRRLNALYEIEEPTASDALWNGRALIQRQAAIEQSAYQQSLEEGLPPPKLTTESVRYWSDFNRVFYSPKSIVQLNEYELNSGLMPFENWTSGEELFDSLDKEHDLLDRDLRPFAEEADHMQGIQIISGVDDAWGGFASKYMDRLRDEYGKTTVWFWGLEDGITSVPREKRLSKLSNTAKTISEIAPQATLFIPISISSAALPSYVQLATVSQWHVSGLLATALESITLPSRLRAKRVTLGQLASALNVNGNQNIAKLRMSIDQKDAHNGHHRPGRMELQSQSMDARVPSQDHNSSDNIEVKGEETSVFDIDFFPSDMVDHSRGRERSVKKSHVFGEIETYRGEEDDVDEGMYQEDEGPERARRRAAGLRIIHKSSTVLPFPMLDSFPHIYAQSDSPKGLSVKASLSTDTTVALRIKTLQQIVSRAIAFDEREALRNSLGEIAEAYEEGWDGGSDSDDD</sequence>
<evidence type="ECO:0000259" key="6">
    <source>
        <dbReference type="Pfam" id="PF14881"/>
    </source>
</evidence>
<dbReference type="GO" id="GO:0007005">
    <property type="term" value="P:mitochondrion organization"/>
    <property type="evidence" value="ECO:0007669"/>
    <property type="project" value="InterPro"/>
</dbReference>
<dbReference type="PANTHER" id="PTHR13391">
    <property type="entry name" value="MITOCHONDRIAL DISTRIBUTION REGULATOR MISATO"/>
    <property type="match status" value="1"/>
</dbReference>
<feature type="domain" description="DML1/Misato tubulin" evidence="6">
    <location>
        <begin position="118"/>
        <end position="303"/>
    </location>
</feature>
<dbReference type="InterPro" id="IPR019605">
    <property type="entry name" value="Misato_II_tubulin-like"/>
</dbReference>
<keyword evidence="8" id="KW-1185">Reference proteome</keyword>
<organism evidence="7 8">
    <name type="scientific">Calycina marina</name>
    <dbReference type="NCBI Taxonomy" id="1763456"/>
    <lineage>
        <taxon>Eukaryota</taxon>
        <taxon>Fungi</taxon>
        <taxon>Dikarya</taxon>
        <taxon>Ascomycota</taxon>
        <taxon>Pezizomycotina</taxon>
        <taxon>Leotiomycetes</taxon>
        <taxon>Helotiales</taxon>
        <taxon>Pezizellaceae</taxon>
        <taxon>Calycina</taxon>
    </lineage>
</organism>
<dbReference type="Pfam" id="PF10644">
    <property type="entry name" value="Misat_Tub_SegII"/>
    <property type="match status" value="1"/>
</dbReference>
<accession>A0A9P8CHG0</accession>
<comment type="function">
    <text evidence="1">Involved in the partitioning of the mitochondrial organelle and mitochondrial DNA (mtDNA) inheritance.</text>
</comment>
<evidence type="ECO:0000256" key="3">
    <source>
        <dbReference type="ARBA" id="ARBA00008507"/>
    </source>
</evidence>
<dbReference type="CDD" id="cd06060">
    <property type="entry name" value="misato"/>
    <property type="match status" value="1"/>
</dbReference>
<gene>
    <name evidence="7" type="ORF">BJ878DRAFT_477605</name>
</gene>
<evidence type="ECO:0000313" key="8">
    <source>
        <dbReference type="Proteomes" id="UP000887226"/>
    </source>
</evidence>
<protein>
    <submittedName>
        <fullName evidence="7">Tubulin domain-containing protein</fullName>
    </submittedName>
</protein>
<dbReference type="PANTHER" id="PTHR13391:SF0">
    <property type="entry name" value="PROTEIN MISATO HOMOLOG 1"/>
    <property type="match status" value="1"/>
</dbReference>
<dbReference type="InterPro" id="IPR029209">
    <property type="entry name" value="DML1/Misato_tubulin"/>
</dbReference>
<evidence type="ECO:0000313" key="7">
    <source>
        <dbReference type="EMBL" id="KAG9247243.1"/>
    </source>
</evidence>
<comment type="similarity">
    <text evidence="3">Belongs to the misato family.</text>
</comment>
<evidence type="ECO:0000256" key="2">
    <source>
        <dbReference type="ARBA" id="ARBA00004173"/>
    </source>
</evidence>
<dbReference type="OrthoDB" id="271881at2759"/>
<dbReference type="InterPro" id="IPR049942">
    <property type="entry name" value="DML1/Misato"/>
</dbReference>
<feature type="domain" description="Misato Segment II tubulin-like" evidence="5">
    <location>
        <begin position="2"/>
        <end position="114"/>
    </location>
</feature>
<proteinExistence type="inferred from homology"/>
<name>A0A9P8CHG0_9HELO</name>
<dbReference type="AlphaFoldDB" id="A0A9P8CHG0"/>
<evidence type="ECO:0000256" key="1">
    <source>
        <dbReference type="ARBA" id="ARBA00003757"/>
    </source>
</evidence>
<keyword evidence="4" id="KW-0496">Mitochondrion</keyword>
<dbReference type="InterPro" id="IPR036525">
    <property type="entry name" value="Tubulin/FtsZ_GTPase_sf"/>
</dbReference>
<dbReference type="GO" id="GO:0005739">
    <property type="term" value="C:mitochondrion"/>
    <property type="evidence" value="ECO:0007669"/>
    <property type="project" value="UniProtKB-SubCell"/>
</dbReference>
<reference evidence="7" key="1">
    <citation type="journal article" date="2021" name="IMA Fungus">
        <title>Genomic characterization of three marine fungi, including Emericellopsis atlantica sp. nov. with signatures of a generalist lifestyle and marine biomass degradation.</title>
        <authorList>
            <person name="Hagestad O.C."/>
            <person name="Hou L."/>
            <person name="Andersen J.H."/>
            <person name="Hansen E.H."/>
            <person name="Altermark B."/>
            <person name="Li C."/>
            <person name="Kuhnert E."/>
            <person name="Cox R.J."/>
            <person name="Crous P.W."/>
            <person name="Spatafora J.W."/>
            <person name="Lail K."/>
            <person name="Amirebrahimi M."/>
            <person name="Lipzen A."/>
            <person name="Pangilinan J."/>
            <person name="Andreopoulos W."/>
            <person name="Hayes R.D."/>
            <person name="Ng V."/>
            <person name="Grigoriev I.V."/>
            <person name="Jackson S.A."/>
            <person name="Sutton T.D.S."/>
            <person name="Dobson A.D.W."/>
            <person name="Rama T."/>
        </authorList>
    </citation>
    <scope>NUCLEOTIDE SEQUENCE</scope>
    <source>
        <strain evidence="7">TRa3180A</strain>
    </source>
</reference>